<dbReference type="EMBL" id="VIFX01000019">
    <property type="protein sequence ID" value="TQR85577.1"/>
    <property type="molecule type" value="Genomic_DNA"/>
</dbReference>
<accession>A0A544W007</accession>
<dbReference type="PROSITE" id="PS51257">
    <property type="entry name" value="PROKAR_LIPOPROTEIN"/>
    <property type="match status" value="1"/>
</dbReference>
<dbReference type="PROSITE" id="PS00134">
    <property type="entry name" value="TRYPSIN_HIS"/>
    <property type="match status" value="1"/>
</dbReference>
<keyword evidence="3" id="KW-1185">Reference proteome</keyword>
<dbReference type="Pfam" id="PF13365">
    <property type="entry name" value="Trypsin_2"/>
    <property type="match status" value="1"/>
</dbReference>
<feature type="signal peptide" evidence="1">
    <location>
        <begin position="1"/>
        <end position="18"/>
    </location>
</feature>
<dbReference type="GO" id="GO:0004252">
    <property type="term" value="F:serine-type endopeptidase activity"/>
    <property type="evidence" value="ECO:0007669"/>
    <property type="project" value="InterPro"/>
</dbReference>
<keyword evidence="1" id="KW-0732">Signal</keyword>
<dbReference type="InterPro" id="IPR043504">
    <property type="entry name" value="Peptidase_S1_PA_chymotrypsin"/>
</dbReference>
<dbReference type="SUPFAM" id="SSF50494">
    <property type="entry name" value="Trypsin-like serine proteases"/>
    <property type="match status" value="1"/>
</dbReference>
<dbReference type="AlphaFoldDB" id="A0A544W007"/>
<dbReference type="Proteomes" id="UP000315759">
    <property type="component" value="Unassembled WGS sequence"/>
</dbReference>
<evidence type="ECO:0000256" key="1">
    <source>
        <dbReference type="SAM" id="SignalP"/>
    </source>
</evidence>
<sequence length="268" mass="27225">MIMRHARFLLLATVAVLAAACGEPATPQRTASTSSAAATPRTPAVTATVTAQPTAPNQRVGAIFLDGQSLHTCSASVVHSTTADLILTAAHCLAAGVEAWFVPGFDESAAPQEFWHVDEVYLDPRWMADQDPLADFAVARVSRQDNGSVESTVGGGLTVGSTPQPGTDVAVTGYGLGVGGPPVGCTARVSLDRGYPEIRCAGLVDGTSGSPWLAGTTVVGITGGLDGGGCDETVSYTPPFGDEIVRLLARAEAGGPADDAPSAFADDC</sequence>
<reference evidence="2 3" key="1">
    <citation type="submission" date="2018-10" db="EMBL/GenBank/DDBJ databases">
        <title>Draft genome of Mycobacterium hodleri strain B.</title>
        <authorList>
            <person name="Amande T.J."/>
            <person name="Mcgenity T.J."/>
        </authorList>
    </citation>
    <scope>NUCLEOTIDE SEQUENCE [LARGE SCALE GENOMIC DNA]</scope>
    <source>
        <strain evidence="2 3">B</strain>
    </source>
</reference>
<dbReference type="InterPro" id="IPR009003">
    <property type="entry name" value="Peptidase_S1_PA"/>
</dbReference>
<protein>
    <submittedName>
        <fullName evidence="2">S1 family peptidase</fullName>
    </submittedName>
</protein>
<organism evidence="2 3">
    <name type="scientific">Mycolicibacterium hodleri</name>
    <dbReference type="NCBI Taxonomy" id="49897"/>
    <lineage>
        <taxon>Bacteria</taxon>
        <taxon>Bacillati</taxon>
        <taxon>Actinomycetota</taxon>
        <taxon>Actinomycetes</taxon>
        <taxon>Mycobacteriales</taxon>
        <taxon>Mycobacteriaceae</taxon>
        <taxon>Mycolicibacterium</taxon>
    </lineage>
</organism>
<evidence type="ECO:0000313" key="2">
    <source>
        <dbReference type="EMBL" id="TQR85577.1"/>
    </source>
</evidence>
<dbReference type="Gene3D" id="2.40.10.10">
    <property type="entry name" value="Trypsin-like serine proteases"/>
    <property type="match status" value="2"/>
</dbReference>
<proteinExistence type="predicted"/>
<dbReference type="GO" id="GO:0006508">
    <property type="term" value="P:proteolysis"/>
    <property type="evidence" value="ECO:0007669"/>
    <property type="project" value="InterPro"/>
</dbReference>
<name>A0A544W007_9MYCO</name>
<comment type="caution">
    <text evidence="2">The sequence shown here is derived from an EMBL/GenBank/DDBJ whole genome shotgun (WGS) entry which is preliminary data.</text>
</comment>
<evidence type="ECO:0000313" key="3">
    <source>
        <dbReference type="Proteomes" id="UP000315759"/>
    </source>
</evidence>
<gene>
    <name evidence="2" type="ORF">D8S82_15900</name>
</gene>
<dbReference type="InterPro" id="IPR018114">
    <property type="entry name" value="TRYPSIN_HIS"/>
</dbReference>
<feature type="chain" id="PRO_5038447130" evidence="1">
    <location>
        <begin position="19"/>
        <end position="268"/>
    </location>
</feature>